<protein>
    <submittedName>
        <fullName evidence="1">Uncharacterized protein</fullName>
    </submittedName>
</protein>
<gene>
    <name evidence="1" type="ORF">mv_R760</name>
</gene>
<accession>H2EEZ1</accession>
<name>H2EEZ1_9VIRU</name>
<evidence type="ECO:0000313" key="1">
    <source>
        <dbReference type="EMBL" id="AEX62964.1"/>
    </source>
</evidence>
<sequence>MDNFNIYYESKYEAGSCIRRNRILFGDDKIAINNNFTKLKINDEIIYPKYIKTKLKKGKYNVGGIIGYTEAYFITRIFQLSQNQYIYIVYVSTMDQPFKFDHIKYNNKEYRLNNKKTEKK</sequence>
<proteinExistence type="predicted"/>
<organism evidence="1">
    <name type="scientific">Moumouvirus sp. 'Monve'</name>
    <dbReference type="NCBI Taxonomy" id="1128131"/>
    <lineage>
        <taxon>Viruses</taxon>
        <taxon>Varidnaviria</taxon>
        <taxon>Bamfordvirae</taxon>
        <taxon>Nucleocytoviricota</taxon>
        <taxon>Megaviricetes</taxon>
        <taxon>Imitervirales</taxon>
        <taxon>Mimiviridae</taxon>
        <taxon>Megamimivirinae</taxon>
        <taxon>Moumouvirus</taxon>
    </lineage>
</organism>
<reference evidence="1" key="1">
    <citation type="submission" date="2011-10" db="EMBL/GenBank/DDBJ databases">
        <title>Provirophages and transpovirons: unique mobilome of giant viruses.</title>
        <authorList>
            <person name="Desnues C."/>
            <person name="LaScola B."/>
            <person name="Yutin N."/>
            <person name="Fournous G."/>
            <person name="Koonin E."/>
            <person name="Raoult D."/>
        </authorList>
    </citation>
    <scope>NUCLEOTIDE SEQUENCE</scope>
    <source>
        <strain evidence="1">Mv13-mv</strain>
    </source>
</reference>
<dbReference type="EMBL" id="JN885998">
    <property type="protein sequence ID" value="AEX62964.1"/>
    <property type="molecule type" value="Genomic_DNA"/>
</dbReference>